<dbReference type="AlphaFoldDB" id="A0A7C8N6I9"/>
<sequence length="140" mass="15015">MMKLFLIPAFLGAIALVKADITGFHWVNTTIPTDVTIGSEIFLEWTAKDYTGPFTLSVLAFNVTPKYYTPGPFGQLPVYDSASIVLADPSSAAGGKFTWKAEPVDASGTWTGRQFLYQIDAGFPDQSSSSAGAFYLANAS</sequence>
<dbReference type="OrthoDB" id="4676678at2759"/>
<organism evidence="2 3">
    <name type="scientific">Xylaria multiplex</name>
    <dbReference type="NCBI Taxonomy" id="323545"/>
    <lineage>
        <taxon>Eukaryota</taxon>
        <taxon>Fungi</taxon>
        <taxon>Dikarya</taxon>
        <taxon>Ascomycota</taxon>
        <taxon>Pezizomycotina</taxon>
        <taxon>Sordariomycetes</taxon>
        <taxon>Xylariomycetidae</taxon>
        <taxon>Xylariales</taxon>
        <taxon>Xylariaceae</taxon>
        <taxon>Xylaria</taxon>
    </lineage>
</organism>
<feature type="signal peptide" evidence="1">
    <location>
        <begin position="1"/>
        <end position="19"/>
    </location>
</feature>
<dbReference type="EMBL" id="WUBL01000062">
    <property type="protein sequence ID" value="KAF2967777.1"/>
    <property type="molecule type" value="Genomic_DNA"/>
</dbReference>
<comment type="caution">
    <text evidence="2">The sequence shown here is derived from an EMBL/GenBank/DDBJ whole genome shotgun (WGS) entry which is preliminary data.</text>
</comment>
<gene>
    <name evidence="2" type="ORF">GQX73_g5827</name>
</gene>
<accession>A0A7C8N6I9</accession>
<evidence type="ECO:0000256" key="1">
    <source>
        <dbReference type="SAM" id="SignalP"/>
    </source>
</evidence>
<evidence type="ECO:0000313" key="2">
    <source>
        <dbReference type="EMBL" id="KAF2967777.1"/>
    </source>
</evidence>
<dbReference type="InParanoid" id="A0A7C8N6I9"/>
<evidence type="ECO:0000313" key="3">
    <source>
        <dbReference type="Proteomes" id="UP000481858"/>
    </source>
</evidence>
<keyword evidence="1" id="KW-0732">Signal</keyword>
<dbReference type="Proteomes" id="UP000481858">
    <property type="component" value="Unassembled WGS sequence"/>
</dbReference>
<keyword evidence="3" id="KW-1185">Reference proteome</keyword>
<feature type="chain" id="PRO_5028851988" evidence="1">
    <location>
        <begin position="20"/>
        <end position="140"/>
    </location>
</feature>
<reference evidence="2 3" key="1">
    <citation type="submission" date="2019-12" db="EMBL/GenBank/DDBJ databases">
        <title>Draft genome sequence of the ascomycete Xylaria multiplex DSM 110363.</title>
        <authorList>
            <person name="Buettner E."/>
            <person name="Kellner H."/>
        </authorList>
    </citation>
    <scope>NUCLEOTIDE SEQUENCE [LARGE SCALE GENOMIC DNA]</scope>
    <source>
        <strain evidence="2 3">DSM 110363</strain>
    </source>
</reference>
<proteinExistence type="predicted"/>
<protein>
    <submittedName>
        <fullName evidence="2">Uncharacterized protein</fullName>
    </submittedName>
</protein>
<name>A0A7C8N6I9_9PEZI</name>